<feature type="compositionally biased region" description="Polar residues" evidence="2">
    <location>
        <begin position="557"/>
        <end position="566"/>
    </location>
</feature>
<evidence type="ECO:0000313" key="4">
    <source>
        <dbReference type="Proteomes" id="UP000230233"/>
    </source>
</evidence>
<dbReference type="Proteomes" id="UP000230233">
    <property type="component" value="Chromosome III"/>
</dbReference>
<evidence type="ECO:0000256" key="1">
    <source>
        <dbReference type="SAM" id="Coils"/>
    </source>
</evidence>
<evidence type="ECO:0000313" key="3">
    <source>
        <dbReference type="EMBL" id="PIC42882.1"/>
    </source>
</evidence>
<proteinExistence type="predicted"/>
<accession>A0A2G5UTM2</accession>
<evidence type="ECO:0000256" key="2">
    <source>
        <dbReference type="SAM" id="MobiDB-lite"/>
    </source>
</evidence>
<sequence>MSDNKENIHPTDQVIKSSNGKDNGKQVATPKVQRIVVLAEEEDKPIQSDSDGKTNSEHEDDDIVEARDPADSGNQGNGDDGEENNTADANKSYAEIVKAPKLFQPAVVEEKKQKNPFKDLQGKLASLPEVIFGIPTAETGSATLGVQLVVFADMQNMTKQMAEMVKTNNNASGHVQSIKDMLHTITKAEAEGNRVWKNNTEEELKEKLAELKKEHALQQAEQDRQIRELQSLLVAECKAEETGLGGAEGSFPKKVHPASKKGNNKAIKRPSTSKSDEAAAKLPRAEITTAVMSMTPEQRLQAAMAKKQERTKKKSGFTCVLCITNDHSTNGCPRYPTTKDRKIRMIEIGMCLTCGRTHAGTCRFQTSREYKEQMIHRRQRGKARSRAVAETQKPNLKERERALRIRQFYRRHVKRQVHEQRRMRNEEPYWDVFLHHNYNGEDAEEEPGLQEEPVDEPEAIMGNLEDGRQQDSSDSSEETDKSELKSAESEDDDTTSEMKKIGEGADGKVSKSLYSSSEDNDATVEPTEIPLKQKSQEWAEDKELKDQSNSDEVPMKPSNTDVSATKQFGAHPTSEWKTGRAKKEEAVFCFSKWFENLCKEDKEAEAAKEENNLVEMAESIFNRSKQHFRKLILEKELSAEELTLLERFIDMPELAATLVKMRRSLGVPGLKQDVRRCLTCEELLEDMPLRAHTTANCWIPYEHRIVYSKRQFGQRKCFQCGKMKQAGKCNCQGKPCARCWRWDVTGSFPHLQVMGTCQFLWKIREQIGHTPSEEEMTEFTKRDDKLASMVQQKLEKLVTEIEK</sequence>
<feature type="region of interest" description="Disordered" evidence="2">
    <location>
        <begin position="1"/>
        <end position="86"/>
    </location>
</feature>
<feature type="compositionally biased region" description="Basic and acidic residues" evidence="2">
    <location>
        <begin position="496"/>
        <end position="509"/>
    </location>
</feature>
<feature type="compositionally biased region" description="Basic and acidic residues" evidence="2">
    <location>
        <begin position="478"/>
        <end position="488"/>
    </location>
</feature>
<feature type="region of interest" description="Disordered" evidence="2">
    <location>
        <begin position="243"/>
        <end position="280"/>
    </location>
</feature>
<reference evidence="4" key="1">
    <citation type="submission" date="2017-10" db="EMBL/GenBank/DDBJ databases">
        <title>Rapid genome shrinkage in a self-fertile nematode reveals novel sperm competition proteins.</title>
        <authorList>
            <person name="Yin D."/>
            <person name="Schwarz E.M."/>
            <person name="Thomas C.G."/>
            <person name="Felde R.L."/>
            <person name="Korf I.F."/>
            <person name="Cutter A.D."/>
            <person name="Schartner C.M."/>
            <person name="Ralston E.J."/>
            <person name="Meyer B.J."/>
            <person name="Haag E.S."/>
        </authorList>
    </citation>
    <scope>NUCLEOTIDE SEQUENCE [LARGE SCALE GENOMIC DNA]</scope>
    <source>
        <strain evidence="4">JU1422</strain>
    </source>
</reference>
<gene>
    <name evidence="3" type="primary">Cnig_chr_III.g9812</name>
    <name evidence="3" type="ORF">B9Z55_009812</name>
</gene>
<dbReference type="STRING" id="1611254.A0A2G5UTM2"/>
<feature type="region of interest" description="Disordered" evidence="2">
    <location>
        <begin position="465"/>
        <end position="577"/>
    </location>
</feature>
<keyword evidence="1" id="KW-0175">Coiled coil</keyword>
<organism evidence="3 4">
    <name type="scientific">Caenorhabditis nigoni</name>
    <dbReference type="NCBI Taxonomy" id="1611254"/>
    <lineage>
        <taxon>Eukaryota</taxon>
        <taxon>Metazoa</taxon>
        <taxon>Ecdysozoa</taxon>
        <taxon>Nematoda</taxon>
        <taxon>Chromadorea</taxon>
        <taxon>Rhabditida</taxon>
        <taxon>Rhabditina</taxon>
        <taxon>Rhabditomorpha</taxon>
        <taxon>Rhabditoidea</taxon>
        <taxon>Rhabditidae</taxon>
        <taxon>Peloderinae</taxon>
        <taxon>Caenorhabditis</taxon>
    </lineage>
</organism>
<dbReference type="AlphaFoldDB" id="A0A2G5UTM2"/>
<comment type="caution">
    <text evidence="3">The sequence shown here is derived from an EMBL/GenBank/DDBJ whole genome shotgun (WGS) entry which is preliminary data.</text>
</comment>
<dbReference type="OrthoDB" id="10445635at2759"/>
<protein>
    <submittedName>
        <fullName evidence="3">Uncharacterized protein</fullName>
    </submittedName>
</protein>
<dbReference type="PROSITE" id="PS50096">
    <property type="entry name" value="IQ"/>
    <property type="match status" value="1"/>
</dbReference>
<name>A0A2G5UTM2_9PELO</name>
<feature type="compositionally biased region" description="Basic and acidic residues" evidence="2">
    <location>
        <begin position="44"/>
        <end position="57"/>
    </location>
</feature>
<keyword evidence="4" id="KW-1185">Reference proteome</keyword>
<dbReference type="EMBL" id="PDUG01000003">
    <property type="protein sequence ID" value="PIC42882.1"/>
    <property type="molecule type" value="Genomic_DNA"/>
</dbReference>
<feature type="coiled-coil region" evidence="1">
    <location>
        <begin position="194"/>
        <end position="228"/>
    </location>
</feature>
<feature type="compositionally biased region" description="Basic and acidic residues" evidence="2">
    <location>
        <begin position="534"/>
        <end position="548"/>
    </location>
</feature>
<feature type="compositionally biased region" description="Basic residues" evidence="2">
    <location>
        <begin position="253"/>
        <end position="268"/>
    </location>
</feature>